<evidence type="ECO:0000313" key="3">
    <source>
        <dbReference type="Proteomes" id="UP001328107"/>
    </source>
</evidence>
<organism evidence="2 3">
    <name type="scientific">Pristionchus mayeri</name>
    <dbReference type="NCBI Taxonomy" id="1317129"/>
    <lineage>
        <taxon>Eukaryota</taxon>
        <taxon>Metazoa</taxon>
        <taxon>Ecdysozoa</taxon>
        <taxon>Nematoda</taxon>
        <taxon>Chromadorea</taxon>
        <taxon>Rhabditida</taxon>
        <taxon>Rhabditina</taxon>
        <taxon>Diplogasteromorpha</taxon>
        <taxon>Diplogasteroidea</taxon>
        <taxon>Neodiplogasteridae</taxon>
        <taxon>Pristionchus</taxon>
    </lineage>
</organism>
<sequence length="232" mass="25412">MASTSFYYRDENARQTHRHGHSERRPVEESPRVKIMTQGEETAIQATDHPISPMKSLREDGNDMIFLDDIALLRRGYINKSSIKNPFARTSLDGSASPPLAANDRPITLTELESRGLYINGKVVYTLPRGTKYSSKARESKQADNGFASTSKSWITTGSEASSSASVAALVNDSKKPAVKAGEMQRLPDGTMVEKVTLGKGGVRYLIETNERITTVEKKKGGSVIFSSLKGQ</sequence>
<keyword evidence="3" id="KW-1185">Reference proteome</keyword>
<dbReference type="Proteomes" id="UP001328107">
    <property type="component" value="Unassembled WGS sequence"/>
</dbReference>
<reference evidence="3" key="1">
    <citation type="submission" date="2022-10" db="EMBL/GenBank/DDBJ databases">
        <title>Genome assembly of Pristionchus species.</title>
        <authorList>
            <person name="Yoshida K."/>
            <person name="Sommer R.J."/>
        </authorList>
    </citation>
    <scope>NUCLEOTIDE SEQUENCE [LARGE SCALE GENOMIC DNA]</scope>
    <source>
        <strain evidence="3">RS5460</strain>
    </source>
</reference>
<protein>
    <submittedName>
        <fullName evidence="2">Uncharacterized protein</fullName>
    </submittedName>
</protein>
<dbReference type="EMBL" id="BTRK01000004">
    <property type="protein sequence ID" value="GMR48641.1"/>
    <property type="molecule type" value="Genomic_DNA"/>
</dbReference>
<name>A0AAN5CQ78_9BILA</name>
<gene>
    <name evidence="2" type="ORF">PMAYCL1PPCAC_18836</name>
</gene>
<evidence type="ECO:0000313" key="2">
    <source>
        <dbReference type="EMBL" id="GMR48641.1"/>
    </source>
</evidence>
<accession>A0AAN5CQ78</accession>
<evidence type="ECO:0000256" key="1">
    <source>
        <dbReference type="SAM" id="MobiDB-lite"/>
    </source>
</evidence>
<proteinExistence type="predicted"/>
<comment type="caution">
    <text evidence="2">The sequence shown here is derived from an EMBL/GenBank/DDBJ whole genome shotgun (WGS) entry which is preliminary data.</text>
</comment>
<dbReference type="AlphaFoldDB" id="A0AAN5CQ78"/>
<feature type="region of interest" description="Disordered" evidence="1">
    <location>
        <begin position="1"/>
        <end position="31"/>
    </location>
</feature>